<reference evidence="10" key="1">
    <citation type="submission" date="2021-03" db="EMBL/GenBank/DDBJ databases">
        <authorList>
            <person name="Palmer J.M."/>
        </authorList>
    </citation>
    <scope>NUCLEOTIDE SEQUENCE</scope>
    <source>
        <strain evidence="10">ARV_011</strain>
    </source>
</reference>
<keyword evidence="11" id="KW-1185">Reference proteome</keyword>
<dbReference type="InterPro" id="IPR000727">
    <property type="entry name" value="T_SNARE_dom"/>
</dbReference>
<keyword evidence="6 8" id="KW-0472">Membrane</keyword>
<evidence type="ECO:0000256" key="4">
    <source>
        <dbReference type="ARBA" id="ARBA00022989"/>
    </source>
</evidence>
<dbReference type="Proteomes" id="UP000790833">
    <property type="component" value="Unassembled WGS sequence"/>
</dbReference>
<evidence type="ECO:0000256" key="8">
    <source>
        <dbReference type="SAM" id="Phobius"/>
    </source>
</evidence>
<evidence type="ECO:0000256" key="5">
    <source>
        <dbReference type="ARBA" id="ARBA00023054"/>
    </source>
</evidence>
<dbReference type="GO" id="GO:0006887">
    <property type="term" value="P:exocytosis"/>
    <property type="evidence" value="ECO:0007669"/>
    <property type="project" value="TreeGrafter"/>
</dbReference>
<dbReference type="InterPro" id="IPR045242">
    <property type="entry name" value="Syntaxin"/>
</dbReference>
<evidence type="ECO:0000256" key="3">
    <source>
        <dbReference type="ARBA" id="ARBA00022692"/>
    </source>
</evidence>
<evidence type="ECO:0000313" key="11">
    <source>
        <dbReference type="Proteomes" id="UP000790833"/>
    </source>
</evidence>
<dbReference type="FunFam" id="1.20.58.70:FF:000008">
    <property type="entry name" value="Syntaxin family protein"/>
    <property type="match status" value="1"/>
</dbReference>
<dbReference type="PROSITE" id="PS00914">
    <property type="entry name" value="SYNTAXIN"/>
    <property type="match status" value="1"/>
</dbReference>
<dbReference type="GO" id="GO:0012505">
    <property type="term" value="C:endomembrane system"/>
    <property type="evidence" value="ECO:0007669"/>
    <property type="project" value="TreeGrafter"/>
</dbReference>
<dbReference type="GO" id="GO:0005484">
    <property type="term" value="F:SNAP receptor activity"/>
    <property type="evidence" value="ECO:0007669"/>
    <property type="project" value="InterPro"/>
</dbReference>
<dbReference type="InterPro" id="IPR010989">
    <property type="entry name" value="SNARE"/>
</dbReference>
<dbReference type="SMART" id="SM00397">
    <property type="entry name" value="t_SNARE"/>
    <property type="match status" value="1"/>
</dbReference>
<evidence type="ECO:0000259" key="9">
    <source>
        <dbReference type="PROSITE" id="PS50192"/>
    </source>
</evidence>
<feature type="transmembrane region" description="Helical" evidence="8">
    <location>
        <begin position="259"/>
        <end position="280"/>
    </location>
</feature>
<dbReference type="SUPFAM" id="SSF47661">
    <property type="entry name" value="t-snare proteins"/>
    <property type="match status" value="1"/>
</dbReference>
<comment type="similarity">
    <text evidence="2">Belongs to the syntaxin family.</text>
</comment>
<keyword evidence="5 7" id="KW-0175">Coiled coil</keyword>
<sequence>MSNPYAQNNNNNSYELKTYAAEDDFVGYMQDISNINKSLDEYGSLVGLIKEKQRNLLQELDLNEEDGDYNSRQVDALVNEAQRLQLELKDRIKSVQARGVSDPTKHSQAEVVRKRFLQLIQDYRVIEANNTAEAKQRAERQYRIIKPEASEDEVRQVVDDYNNGEQYFQAALMQSNRRGEARTVLNEVQTRHRELLKLEKTMAELNRLVQDMNEMVAEQDNAVQQIEAQMGDVQHDIEHGVKHTDSAVKSARGARKKKIWCFIICFIIVAVLALALGIHFGTK</sequence>
<comment type="subcellular location">
    <subcellularLocation>
        <location evidence="1">Membrane</location>
        <topology evidence="1">Single-pass type IV membrane protein</topology>
    </subcellularLocation>
</comment>
<dbReference type="GeneID" id="66114211"/>
<dbReference type="Gene3D" id="1.20.58.70">
    <property type="match status" value="1"/>
</dbReference>
<dbReference type="PANTHER" id="PTHR19957">
    <property type="entry name" value="SYNTAXIN"/>
    <property type="match status" value="1"/>
</dbReference>
<dbReference type="GO" id="GO:0000149">
    <property type="term" value="F:SNARE binding"/>
    <property type="evidence" value="ECO:0007669"/>
    <property type="project" value="TreeGrafter"/>
</dbReference>
<dbReference type="GO" id="GO:0005886">
    <property type="term" value="C:plasma membrane"/>
    <property type="evidence" value="ECO:0007669"/>
    <property type="project" value="TreeGrafter"/>
</dbReference>
<evidence type="ECO:0000256" key="6">
    <source>
        <dbReference type="ARBA" id="ARBA00023136"/>
    </source>
</evidence>
<dbReference type="EMBL" id="JAHMUF010000012">
    <property type="protein sequence ID" value="KAG7193419.1"/>
    <property type="molecule type" value="Genomic_DNA"/>
</dbReference>
<dbReference type="OrthoDB" id="10255013at2759"/>
<evidence type="ECO:0000256" key="7">
    <source>
        <dbReference type="SAM" id="Coils"/>
    </source>
</evidence>
<gene>
    <name evidence="10" type="primary">STX1A</name>
    <name evidence="10" type="ORF">KQ657_000837</name>
</gene>
<dbReference type="GO" id="GO:0006906">
    <property type="term" value="P:vesicle fusion"/>
    <property type="evidence" value="ECO:0007669"/>
    <property type="project" value="TreeGrafter"/>
</dbReference>
<comment type="caution">
    <text evidence="10">The sequence shown here is derived from an EMBL/GenBank/DDBJ whole genome shotgun (WGS) entry which is preliminary data.</text>
</comment>
<organism evidence="10 11">
    <name type="scientific">Scheffersomyces spartinae</name>
    <dbReference type="NCBI Taxonomy" id="45513"/>
    <lineage>
        <taxon>Eukaryota</taxon>
        <taxon>Fungi</taxon>
        <taxon>Dikarya</taxon>
        <taxon>Ascomycota</taxon>
        <taxon>Saccharomycotina</taxon>
        <taxon>Pichiomycetes</taxon>
        <taxon>Debaryomycetaceae</taxon>
        <taxon>Scheffersomyces</taxon>
    </lineage>
</organism>
<proteinExistence type="inferred from homology"/>
<dbReference type="Pfam" id="PF05739">
    <property type="entry name" value="SNARE"/>
    <property type="match status" value="1"/>
</dbReference>
<protein>
    <submittedName>
        <fullName evidence="10">Syntaxin-1A</fullName>
    </submittedName>
</protein>
<dbReference type="PANTHER" id="PTHR19957:SF307">
    <property type="entry name" value="PROTEIN SSO1-RELATED"/>
    <property type="match status" value="1"/>
</dbReference>
<evidence type="ECO:0000256" key="1">
    <source>
        <dbReference type="ARBA" id="ARBA00004211"/>
    </source>
</evidence>
<dbReference type="GO" id="GO:0048278">
    <property type="term" value="P:vesicle docking"/>
    <property type="evidence" value="ECO:0007669"/>
    <property type="project" value="TreeGrafter"/>
</dbReference>
<dbReference type="RefSeq" id="XP_043048967.1">
    <property type="nucleotide sequence ID" value="XM_043191660.1"/>
</dbReference>
<keyword evidence="4 8" id="KW-1133">Transmembrane helix</keyword>
<feature type="domain" description="T-SNARE coiled-coil homology" evidence="9">
    <location>
        <begin position="185"/>
        <end position="247"/>
    </location>
</feature>
<keyword evidence="3 8" id="KW-0812">Transmembrane</keyword>
<dbReference type="InterPro" id="IPR006012">
    <property type="entry name" value="Syntaxin/epimorphin_CS"/>
</dbReference>
<accession>A0A9P7V8Z8</accession>
<name>A0A9P7V8Z8_9ASCO</name>
<evidence type="ECO:0000256" key="2">
    <source>
        <dbReference type="ARBA" id="ARBA00009063"/>
    </source>
</evidence>
<feature type="coiled-coil region" evidence="7">
    <location>
        <begin position="195"/>
        <end position="229"/>
    </location>
</feature>
<dbReference type="CDD" id="cd15849">
    <property type="entry name" value="SNARE_Sso1"/>
    <property type="match status" value="1"/>
</dbReference>
<dbReference type="PROSITE" id="PS50192">
    <property type="entry name" value="T_SNARE"/>
    <property type="match status" value="1"/>
</dbReference>
<dbReference type="GO" id="GO:0006886">
    <property type="term" value="P:intracellular protein transport"/>
    <property type="evidence" value="ECO:0007669"/>
    <property type="project" value="InterPro"/>
</dbReference>
<dbReference type="GO" id="GO:0031201">
    <property type="term" value="C:SNARE complex"/>
    <property type="evidence" value="ECO:0007669"/>
    <property type="project" value="TreeGrafter"/>
</dbReference>
<dbReference type="AlphaFoldDB" id="A0A9P7V8Z8"/>
<evidence type="ECO:0000313" key="10">
    <source>
        <dbReference type="EMBL" id="KAG7193419.1"/>
    </source>
</evidence>